<feature type="domain" description="AIG1-type G" evidence="5">
    <location>
        <begin position="1"/>
        <end position="159"/>
    </location>
</feature>
<dbReference type="PROSITE" id="PS51720">
    <property type="entry name" value="G_AIG1"/>
    <property type="match status" value="1"/>
</dbReference>
<dbReference type="EMBL" id="KI392062">
    <property type="protein sequence ID" value="ERN20054.1"/>
    <property type="molecule type" value="Genomic_DNA"/>
</dbReference>
<feature type="region of interest" description="Disordered" evidence="4">
    <location>
        <begin position="209"/>
        <end position="233"/>
    </location>
</feature>
<keyword evidence="7" id="KW-1185">Reference proteome</keyword>
<organism evidence="6 7">
    <name type="scientific">Amborella trichopoda</name>
    <dbReference type="NCBI Taxonomy" id="13333"/>
    <lineage>
        <taxon>Eukaryota</taxon>
        <taxon>Viridiplantae</taxon>
        <taxon>Streptophyta</taxon>
        <taxon>Embryophyta</taxon>
        <taxon>Tracheophyta</taxon>
        <taxon>Spermatophyta</taxon>
        <taxon>Magnoliopsida</taxon>
        <taxon>Amborellales</taxon>
        <taxon>Amborellaceae</taxon>
        <taxon>Amborella</taxon>
    </lineage>
</organism>
<evidence type="ECO:0000313" key="7">
    <source>
        <dbReference type="Proteomes" id="UP000017836"/>
    </source>
</evidence>
<dbReference type="AlphaFoldDB" id="U5DC30"/>
<gene>
    <name evidence="6" type="ORF">AMTR_s00071p00191720</name>
</gene>
<dbReference type="PANTHER" id="PTHR10903">
    <property type="entry name" value="GTPASE, IMAP FAMILY MEMBER-RELATED"/>
    <property type="match status" value="1"/>
</dbReference>
<dbReference type="HOGENOM" id="CLU_010468_0_1_1"/>
<dbReference type="PANTHER" id="PTHR10903:SF184">
    <property type="entry name" value="GTP-BINDING PROTEIN A"/>
    <property type="match status" value="1"/>
</dbReference>
<protein>
    <recommendedName>
        <fullName evidence="5">AIG1-type G domain-containing protein</fullName>
    </recommendedName>
</protein>
<comment type="similarity">
    <text evidence="1">Belongs to the TRAFAC class TrmE-Era-EngA-EngB-Septin-like GTPase superfamily. AIG1/Toc34/Toc159-like paraseptin GTPase family. IAN subfamily.</text>
</comment>
<dbReference type="FunFam" id="3.40.50.300:FF:000840">
    <property type="entry name" value="Immune-associated nucleotide-binding protein 9"/>
    <property type="match status" value="1"/>
</dbReference>
<dbReference type="InterPro" id="IPR045058">
    <property type="entry name" value="GIMA/IAN/Toc"/>
</dbReference>
<reference evidence="7" key="1">
    <citation type="journal article" date="2013" name="Science">
        <title>The Amborella genome and the evolution of flowering plants.</title>
        <authorList>
            <consortium name="Amborella Genome Project"/>
        </authorList>
    </citation>
    <scope>NUCLEOTIDE SEQUENCE [LARGE SCALE GENOMIC DNA]</scope>
</reference>
<dbReference type="eggNOG" id="ENOG502R7PE">
    <property type="taxonomic scope" value="Eukaryota"/>
</dbReference>
<dbReference type="Pfam" id="PF04548">
    <property type="entry name" value="AIG1"/>
    <property type="match status" value="1"/>
</dbReference>
<dbReference type="SUPFAM" id="SSF52540">
    <property type="entry name" value="P-loop containing nucleoside triphosphate hydrolases"/>
    <property type="match status" value="1"/>
</dbReference>
<evidence type="ECO:0000313" key="6">
    <source>
        <dbReference type="EMBL" id="ERN20054.1"/>
    </source>
</evidence>
<evidence type="ECO:0000256" key="2">
    <source>
        <dbReference type="ARBA" id="ARBA00022741"/>
    </source>
</evidence>
<dbReference type="GO" id="GO:0005525">
    <property type="term" value="F:GTP binding"/>
    <property type="evidence" value="ECO:0007669"/>
    <property type="project" value="UniProtKB-KW"/>
</dbReference>
<evidence type="ECO:0000256" key="4">
    <source>
        <dbReference type="SAM" id="MobiDB-lite"/>
    </source>
</evidence>
<keyword evidence="3" id="KW-0342">GTP-binding</keyword>
<dbReference type="Proteomes" id="UP000017836">
    <property type="component" value="Unassembled WGS sequence"/>
</dbReference>
<evidence type="ECO:0000256" key="1">
    <source>
        <dbReference type="ARBA" id="ARBA00008535"/>
    </source>
</evidence>
<accession>U5DC30</accession>
<dbReference type="OMA" id="PITATCE"/>
<sequence length="233" mass="26378">MWDDALDVLNTNPRLFDPNATLDTGKEIARCMALAKDGIHAVLVVLSVANRFTEQEAGVIKRLQSLFGEKIARYMILVFTNGDALANDDETLEDYVDHSPDCLKELLEFCNHRMVLFDNITKDEGKRVEQVQLLLDLVDVITAENGGRPCSDEIFDELKKKEFESVEGHSVHDTSAFTEQLDKSHAGQLQLRTEMVEKKTTENLERQLASEQNAGMEAEKHAQAEQMRLKRTK</sequence>
<dbReference type="Gene3D" id="3.40.50.300">
    <property type="entry name" value="P-loop containing nucleotide triphosphate hydrolases"/>
    <property type="match status" value="1"/>
</dbReference>
<evidence type="ECO:0000259" key="5">
    <source>
        <dbReference type="PROSITE" id="PS51720"/>
    </source>
</evidence>
<dbReference type="GO" id="GO:0003924">
    <property type="term" value="F:GTPase activity"/>
    <property type="evidence" value="ECO:0000318"/>
    <property type="project" value="GO_Central"/>
</dbReference>
<dbReference type="InterPro" id="IPR006703">
    <property type="entry name" value="G_AIG1"/>
</dbReference>
<dbReference type="Gramene" id="ERN20054">
    <property type="protein sequence ID" value="ERN20054"/>
    <property type="gene ID" value="AMTR_s00071p00191720"/>
</dbReference>
<dbReference type="InterPro" id="IPR027417">
    <property type="entry name" value="P-loop_NTPase"/>
</dbReference>
<keyword evidence="2" id="KW-0547">Nucleotide-binding</keyword>
<name>U5DC30_AMBTC</name>
<evidence type="ECO:0000256" key="3">
    <source>
        <dbReference type="ARBA" id="ARBA00023134"/>
    </source>
</evidence>
<dbReference type="STRING" id="13333.U5DC30"/>
<proteinExistence type="inferred from homology"/>